<evidence type="ECO:0000313" key="2">
    <source>
        <dbReference type="Proteomes" id="UP001461498"/>
    </source>
</evidence>
<dbReference type="EMBL" id="JAPXFL010000005">
    <property type="protein sequence ID" value="KAK9506389.1"/>
    <property type="molecule type" value="Genomic_DNA"/>
</dbReference>
<protein>
    <submittedName>
        <fullName evidence="1">Uncharacterized protein</fullName>
    </submittedName>
</protein>
<proteinExistence type="predicted"/>
<evidence type="ECO:0000313" key="1">
    <source>
        <dbReference type="EMBL" id="KAK9506389.1"/>
    </source>
</evidence>
<gene>
    <name evidence="1" type="ORF">O3M35_008340</name>
</gene>
<sequence length="87" mass="9806">MQLFAFGTTSRCADYIKISRHSTNSVANRSAHSCEFCIHYISRTAVCSLNFFLYSSLMLLNLDLISFGRHPINTGATSLEHITHFAF</sequence>
<reference evidence="1 2" key="1">
    <citation type="submission" date="2022-12" db="EMBL/GenBank/DDBJ databases">
        <title>Chromosome-level genome assembly of true bugs.</title>
        <authorList>
            <person name="Ma L."/>
            <person name="Li H."/>
        </authorList>
    </citation>
    <scope>NUCLEOTIDE SEQUENCE [LARGE SCALE GENOMIC DNA]</scope>
    <source>
        <strain evidence="1">Lab_2022b</strain>
    </source>
</reference>
<comment type="caution">
    <text evidence="1">The sequence shown here is derived from an EMBL/GenBank/DDBJ whole genome shotgun (WGS) entry which is preliminary data.</text>
</comment>
<dbReference type="Proteomes" id="UP001461498">
    <property type="component" value="Unassembled WGS sequence"/>
</dbReference>
<organism evidence="1 2">
    <name type="scientific">Rhynocoris fuscipes</name>
    <dbReference type="NCBI Taxonomy" id="488301"/>
    <lineage>
        <taxon>Eukaryota</taxon>
        <taxon>Metazoa</taxon>
        <taxon>Ecdysozoa</taxon>
        <taxon>Arthropoda</taxon>
        <taxon>Hexapoda</taxon>
        <taxon>Insecta</taxon>
        <taxon>Pterygota</taxon>
        <taxon>Neoptera</taxon>
        <taxon>Paraneoptera</taxon>
        <taxon>Hemiptera</taxon>
        <taxon>Heteroptera</taxon>
        <taxon>Panheteroptera</taxon>
        <taxon>Cimicomorpha</taxon>
        <taxon>Reduviidae</taxon>
        <taxon>Harpactorinae</taxon>
        <taxon>Harpactorini</taxon>
        <taxon>Rhynocoris</taxon>
    </lineage>
</organism>
<name>A0AAW1D5V6_9HEMI</name>
<accession>A0AAW1D5V6</accession>
<dbReference type="AlphaFoldDB" id="A0AAW1D5V6"/>
<keyword evidence="2" id="KW-1185">Reference proteome</keyword>